<dbReference type="InterPro" id="IPR010432">
    <property type="entry name" value="RDD"/>
</dbReference>
<feature type="transmembrane region" description="Helical" evidence="5">
    <location>
        <begin position="55"/>
        <end position="78"/>
    </location>
</feature>
<reference evidence="7 8" key="1">
    <citation type="journal article" date="2019" name="Int. J. Syst. Evol. Microbiol.">
        <title>The Global Catalogue of Microorganisms (GCM) 10K type strain sequencing project: providing services to taxonomists for standard genome sequencing and annotation.</title>
        <authorList>
            <consortium name="The Broad Institute Genomics Platform"/>
            <consortium name="The Broad Institute Genome Sequencing Center for Infectious Disease"/>
            <person name="Wu L."/>
            <person name="Ma J."/>
        </authorList>
    </citation>
    <scope>NUCLEOTIDE SEQUENCE [LARGE SCALE GENOMIC DNA]</scope>
    <source>
        <strain evidence="7 8">CGMCC 1.12285</strain>
    </source>
</reference>
<organism evidence="7 8">
    <name type="scientific">Halolamina salina</name>
    <dbReference type="NCBI Taxonomy" id="1220023"/>
    <lineage>
        <taxon>Archaea</taxon>
        <taxon>Methanobacteriati</taxon>
        <taxon>Methanobacteriota</taxon>
        <taxon>Stenosarchaea group</taxon>
        <taxon>Halobacteria</taxon>
        <taxon>Halobacteriales</taxon>
        <taxon>Haloferacaceae</taxon>
    </lineage>
</organism>
<evidence type="ECO:0000256" key="5">
    <source>
        <dbReference type="SAM" id="Phobius"/>
    </source>
</evidence>
<evidence type="ECO:0000256" key="2">
    <source>
        <dbReference type="ARBA" id="ARBA00022692"/>
    </source>
</evidence>
<dbReference type="Pfam" id="PF06271">
    <property type="entry name" value="RDD"/>
    <property type="match status" value="1"/>
</dbReference>
<comment type="caution">
    <text evidence="7">The sequence shown here is derived from an EMBL/GenBank/DDBJ whole genome shotgun (WGS) entry which is preliminary data.</text>
</comment>
<feature type="transmembrane region" description="Helical" evidence="5">
    <location>
        <begin position="114"/>
        <end position="134"/>
    </location>
</feature>
<accession>A0ABD6B4R2</accession>
<dbReference type="GO" id="GO:0016020">
    <property type="term" value="C:membrane"/>
    <property type="evidence" value="ECO:0007669"/>
    <property type="project" value="UniProtKB-SubCell"/>
</dbReference>
<keyword evidence="8" id="KW-1185">Reference proteome</keyword>
<protein>
    <submittedName>
        <fullName evidence="7">RDD family protein</fullName>
    </submittedName>
</protein>
<dbReference type="Proteomes" id="UP001597111">
    <property type="component" value="Unassembled WGS sequence"/>
</dbReference>
<sequence>MDRPAPRLGTESKTFGQRVGAFLLDALLIGAVFGMLSGLVAALAFVVVADPTGTLAVGTVVAVLQSFTVVAGLAYFVYTEGAYGQTLGKRAVGLVVVDEEGDPIGYGDALARNVLRVVDALPAFFLLGAVLIVLTERGQRVGDLAAGTIVVEAK</sequence>
<comment type="subcellular location">
    <subcellularLocation>
        <location evidence="1">Membrane</location>
        <topology evidence="1">Multi-pass membrane protein</topology>
    </subcellularLocation>
</comment>
<evidence type="ECO:0000313" key="8">
    <source>
        <dbReference type="Proteomes" id="UP001597111"/>
    </source>
</evidence>
<dbReference type="EMBL" id="JBHUDH010000049">
    <property type="protein sequence ID" value="MFD1525850.1"/>
    <property type="molecule type" value="Genomic_DNA"/>
</dbReference>
<evidence type="ECO:0000256" key="4">
    <source>
        <dbReference type="ARBA" id="ARBA00023136"/>
    </source>
</evidence>
<feature type="domain" description="RDD" evidence="6">
    <location>
        <begin position="15"/>
        <end position="147"/>
    </location>
</feature>
<evidence type="ECO:0000313" key="7">
    <source>
        <dbReference type="EMBL" id="MFD1525850.1"/>
    </source>
</evidence>
<keyword evidence="2 5" id="KW-0812">Transmembrane</keyword>
<proteinExistence type="predicted"/>
<dbReference type="PANTHER" id="PTHR38480">
    <property type="entry name" value="SLR0254 PROTEIN"/>
    <property type="match status" value="1"/>
</dbReference>
<evidence type="ECO:0000259" key="6">
    <source>
        <dbReference type="Pfam" id="PF06271"/>
    </source>
</evidence>
<evidence type="ECO:0000256" key="1">
    <source>
        <dbReference type="ARBA" id="ARBA00004141"/>
    </source>
</evidence>
<evidence type="ECO:0000256" key="3">
    <source>
        <dbReference type="ARBA" id="ARBA00022989"/>
    </source>
</evidence>
<feature type="transmembrane region" description="Helical" evidence="5">
    <location>
        <begin position="21"/>
        <end position="49"/>
    </location>
</feature>
<keyword evidence="4 5" id="KW-0472">Membrane</keyword>
<keyword evidence="3 5" id="KW-1133">Transmembrane helix</keyword>
<dbReference type="PANTHER" id="PTHR38480:SF1">
    <property type="entry name" value="SLR0254 PROTEIN"/>
    <property type="match status" value="1"/>
</dbReference>
<dbReference type="RefSeq" id="WP_379731223.1">
    <property type="nucleotide sequence ID" value="NZ_JBHSWZ010000065.1"/>
</dbReference>
<dbReference type="AlphaFoldDB" id="A0ABD6B4R2"/>
<gene>
    <name evidence="7" type="ORF">ACFR9S_05955</name>
</gene>
<name>A0ABD6B4R2_9EURY</name>